<keyword evidence="2" id="KW-1185">Reference proteome</keyword>
<dbReference type="Proteomes" id="UP000186922">
    <property type="component" value="Unassembled WGS sequence"/>
</dbReference>
<dbReference type="OrthoDB" id="2445244at2759"/>
<dbReference type="AlphaFoldDB" id="A0A1D1URV6"/>
<evidence type="ECO:0008006" key="3">
    <source>
        <dbReference type="Google" id="ProtNLM"/>
    </source>
</evidence>
<name>A0A1D1URV6_RAMVA</name>
<reference evidence="1 2" key="1">
    <citation type="journal article" date="2016" name="Nat. Commun.">
        <title>Extremotolerant tardigrade genome and improved radiotolerance of human cultured cells by tardigrade-unique protein.</title>
        <authorList>
            <person name="Hashimoto T."/>
            <person name="Horikawa D.D."/>
            <person name="Saito Y."/>
            <person name="Kuwahara H."/>
            <person name="Kozuka-Hata H."/>
            <person name="Shin-I T."/>
            <person name="Minakuchi Y."/>
            <person name="Ohishi K."/>
            <person name="Motoyama A."/>
            <person name="Aizu T."/>
            <person name="Enomoto A."/>
            <person name="Kondo K."/>
            <person name="Tanaka S."/>
            <person name="Hara Y."/>
            <person name="Koshikawa S."/>
            <person name="Sagara H."/>
            <person name="Miura T."/>
            <person name="Yokobori S."/>
            <person name="Miyagawa K."/>
            <person name="Suzuki Y."/>
            <person name="Kubo T."/>
            <person name="Oyama M."/>
            <person name="Kohara Y."/>
            <person name="Fujiyama A."/>
            <person name="Arakawa K."/>
            <person name="Katayama T."/>
            <person name="Toyoda A."/>
            <person name="Kunieda T."/>
        </authorList>
    </citation>
    <scope>NUCLEOTIDE SEQUENCE [LARGE SCALE GENOMIC DNA]</scope>
    <source>
        <strain evidence="1 2">YOKOZUNA-1</strain>
    </source>
</reference>
<protein>
    <recommendedName>
        <fullName evidence="3">DDE Tnp4 domain-containing protein</fullName>
    </recommendedName>
</protein>
<comment type="caution">
    <text evidence="1">The sequence shown here is derived from an EMBL/GenBank/DDBJ whole genome shotgun (WGS) entry which is preliminary data.</text>
</comment>
<dbReference type="EMBL" id="BDGG01000002">
    <property type="protein sequence ID" value="GAU92436.1"/>
    <property type="molecule type" value="Genomic_DNA"/>
</dbReference>
<organism evidence="1 2">
    <name type="scientific">Ramazzottius varieornatus</name>
    <name type="common">Water bear</name>
    <name type="synonym">Tardigrade</name>
    <dbReference type="NCBI Taxonomy" id="947166"/>
    <lineage>
        <taxon>Eukaryota</taxon>
        <taxon>Metazoa</taxon>
        <taxon>Ecdysozoa</taxon>
        <taxon>Tardigrada</taxon>
        <taxon>Eutardigrada</taxon>
        <taxon>Parachela</taxon>
        <taxon>Hypsibioidea</taxon>
        <taxon>Ramazzottiidae</taxon>
        <taxon>Ramazzottius</taxon>
    </lineage>
</organism>
<accession>A0A1D1URV6</accession>
<proteinExistence type="predicted"/>
<evidence type="ECO:0000313" key="1">
    <source>
        <dbReference type="EMBL" id="GAU92436.1"/>
    </source>
</evidence>
<evidence type="ECO:0000313" key="2">
    <source>
        <dbReference type="Proteomes" id="UP000186922"/>
    </source>
</evidence>
<gene>
    <name evidence="1" type="primary">RvY_04517-1</name>
    <name evidence="1" type="synonym">RvY_04517.1</name>
    <name evidence="1" type="ORF">RvY_04517</name>
</gene>
<sequence length="186" mass="21123">MVLSKIVGHNLHGKIPQADPRLQLMICAYRFESSGSSGFVRKIARRFGVSEGSVLFRTTRCTEALLSVEGSVVDWPDKEERTTIKARILRDSGFPDCIGMLDSTLVPLEYKPTKNCEDYWSDTEYQRWCAYTMSTPTIASYKKPAAGVMSANNERFYFYHSSTRIKIEHTIGMFEGTFSVFAVFKN</sequence>